<dbReference type="InterPro" id="IPR018968">
    <property type="entry name" value="Phasin"/>
</dbReference>
<sequence length="153" mass="16128">MAKTQDFTKIMQDMMASMPIDATKFQDSFKAQSALGEKIAKVALDAAEKSTEVTSKWAKDTIAKVGSLAKSKQEPAEYAKAMSDFASASAEMAAENLAAFAEIAKKVQMETVELMLAAGKDFSEDATAAVKKATEEVTAAAKKATTAATTATK</sequence>
<reference evidence="3" key="2">
    <citation type="submission" date="2019-01" db="EMBL/GenBank/DDBJ databases">
        <title>Sinorhodobacter populi sp. nov. isolated from the symptomatic bark tissue of Populus euramericana canker.</title>
        <authorList>
            <person name="Li Y."/>
        </authorList>
    </citation>
    <scope>NUCLEOTIDE SEQUENCE [LARGE SCALE GENOMIC DNA]</scope>
    <source>
        <strain evidence="3">CGMCC 1.12963</strain>
    </source>
</reference>
<dbReference type="Pfam" id="PF09361">
    <property type="entry name" value="Phasin_2"/>
    <property type="match status" value="1"/>
</dbReference>
<gene>
    <name evidence="2" type="ORF">EOW66_18995</name>
</gene>
<protein>
    <submittedName>
        <fullName evidence="2">Phasin</fullName>
    </submittedName>
</protein>
<evidence type="ECO:0000313" key="2">
    <source>
        <dbReference type="EMBL" id="RWR47961.1"/>
    </source>
</evidence>
<dbReference type="InterPro" id="IPR042532">
    <property type="entry name" value="EXOC3/Sec6_C"/>
</dbReference>
<dbReference type="Proteomes" id="UP000288071">
    <property type="component" value="Unassembled WGS sequence"/>
</dbReference>
<accession>A0A3S4MCS8</accession>
<comment type="caution">
    <text evidence="2">The sequence shown here is derived from an EMBL/GenBank/DDBJ whole genome shotgun (WGS) entry which is preliminary data.</text>
</comment>
<reference evidence="2 3" key="1">
    <citation type="submission" date="2019-01" db="EMBL/GenBank/DDBJ databases">
        <title>Sinorhodobacter populi sp. nov. isolated from the symptomatic bark tissue of Populus euramericana canker.</title>
        <authorList>
            <person name="Xu G."/>
        </authorList>
    </citation>
    <scope>NUCLEOTIDE SEQUENCE [LARGE SCALE GENOMIC DNA]</scope>
    <source>
        <strain evidence="2 3">CGMCC 1.12963</strain>
    </source>
</reference>
<feature type="domain" description="Phasin" evidence="1">
    <location>
        <begin position="26"/>
        <end position="115"/>
    </location>
</feature>
<dbReference type="Gene3D" id="1.10.357.70">
    <property type="entry name" value="Exocyst complex component Sec6, C-terminal domain"/>
    <property type="match status" value="1"/>
</dbReference>
<evidence type="ECO:0000313" key="3">
    <source>
        <dbReference type="Proteomes" id="UP000288071"/>
    </source>
</evidence>
<name>A0A3S4MCS8_9RHOB</name>
<proteinExistence type="predicted"/>
<dbReference type="RefSeq" id="WP_128157898.1">
    <property type="nucleotide sequence ID" value="NZ_JBHSOM010000006.1"/>
</dbReference>
<dbReference type="EMBL" id="SAVA01000017">
    <property type="protein sequence ID" value="RWR47961.1"/>
    <property type="molecule type" value="Genomic_DNA"/>
</dbReference>
<organism evidence="2 3">
    <name type="scientific">Paenirhodobacter huangdaonensis</name>
    <dbReference type="NCBI Taxonomy" id="2501515"/>
    <lineage>
        <taxon>Bacteria</taxon>
        <taxon>Pseudomonadati</taxon>
        <taxon>Pseudomonadota</taxon>
        <taxon>Alphaproteobacteria</taxon>
        <taxon>Rhodobacterales</taxon>
        <taxon>Rhodobacter group</taxon>
        <taxon>Paenirhodobacter</taxon>
    </lineage>
</organism>
<dbReference type="AlphaFoldDB" id="A0A3S4MCS8"/>
<evidence type="ECO:0000259" key="1">
    <source>
        <dbReference type="Pfam" id="PF09361"/>
    </source>
</evidence>
<keyword evidence="3" id="KW-1185">Reference proteome</keyword>